<feature type="domain" description="Deoxynucleoside kinase" evidence="1">
    <location>
        <begin position="24"/>
        <end position="244"/>
    </location>
</feature>
<proteinExistence type="predicted"/>
<accession>A0A6C0ARP2</accession>
<organism evidence="2">
    <name type="scientific">viral metagenome</name>
    <dbReference type="NCBI Taxonomy" id="1070528"/>
    <lineage>
        <taxon>unclassified sequences</taxon>
        <taxon>metagenomes</taxon>
        <taxon>organismal metagenomes</taxon>
    </lineage>
</organism>
<dbReference type="GO" id="GO:0005737">
    <property type="term" value="C:cytoplasm"/>
    <property type="evidence" value="ECO:0007669"/>
    <property type="project" value="TreeGrafter"/>
</dbReference>
<sequence length="301" mass="35833">MKLKNIYKRKAHYYIMARLNYEVISIEGNIGSGKSTLMKYLKKYFKNNDHVIFLKEPVDEWEKIKDNTGKTILEKFYGDQEKYSFPFQMLAYISRLNVLREALKSIDLLSDKKYFIITERSLYTDKLVFAKMLHETGKMEDVNYQIYSTWFQTFLEEFPVHKVIYIKTLPEICYQRIMSRSREGEENIQLDYLASCYKYHEDMMLFFSNNIVASDKQLILDGNVDINQNTNQMEDWILMVNWFIHTNNIFIHTNSIYYDATQLISDSDNDTYSDMPDLISDSDSDTYSDTYSDMPHLIEID</sequence>
<dbReference type="Gene3D" id="3.40.50.300">
    <property type="entry name" value="P-loop containing nucleotide triphosphate hydrolases"/>
    <property type="match status" value="1"/>
</dbReference>
<protein>
    <recommendedName>
        <fullName evidence="1">Deoxynucleoside kinase domain-containing protein</fullName>
    </recommendedName>
</protein>
<dbReference type="EMBL" id="MN740762">
    <property type="protein sequence ID" value="QHS81935.1"/>
    <property type="molecule type" value="Genomic_DNA"/>
</dbReference>
<dbReference type="InterPro" id="IPR027417">
    <property type="entry name" value="P-loop_NTPase"/>
</dbReference>
<dbReference type="InterPro" id="IPR050566">
    <property type="entry name" value="Deoxyribonucleoside_kinase"/>
</dbReference>
<name>A0A6C0ARP2_9ZZZZ</name>
<dbReference type="PANTHER" id="PTHR10513:SF35">
    <property type="entry name" value="DEOXYADENOSINE KINASE"/>
    <property type="match status" value="1"/>
</dbReference>
<dbReference type="GO" id="GO:0019136">
    <property type="term" value="F:deoxynucleoside kinase activity"/>
    <property type="evidence" value="ECO:0007669"/>
    <property type="project" value="TreeGrafter"/>
</dbReference>
<dbReference type="PANTHER" id="PTHR10513">
    <property type="entry name" value="DEOXYNUCLEOSIDE KINASE"/>
    <property type="match status" value="1"/>
</dbReference>
<evidence type="ECO:0000259" key="1">
    <source>
        <dbReference type="Pfam" id="PF01712"/>
    </source>
</evidence>
<dbReference type="SUPFAM" id="SSF52540">
    <property type="entry name" value="P-loop containing nucleoside triphosphate hydrolases"/>
    <property type="match status" value="1"/>
</dbReference>
<evidence type="ECO:0000313" key="2">
    <source>
        <dbReference type="EMBL" id="QHS81935.1"/>
    </source>
</evidence>
<dbReference type="InterPro" id="IPR031314">
    <property type="entry name" value="DNK_dom"/>
</dbReference>
<reference evidence="2" key="1">
    <citation type="journal article" date="2020" name="Nature">
        <title>Giant virus diversity and host interactions through global metagenomics.</title>
        <authorList>
            <person name="Schulz F."/>
            <person name="Roux S."/>
            <person name="Paez-Espino D."/>
            <person name="Jungbluth S."/>
            <person name="Walsh D.A."/>
            <person name="Denef V.J."/>
            <person name="McMahon K.D."/>
            <person name="Konstantinidis K.T."/>
            <person name="Eloe-Fadrosh E.A."/>
            <person name="Kyrpides N.C."/>
            <person name="Woyke T."/>
        </authorList>
    </citation>
    <scope>NUCLEOTIDE SEQUENCE</scope>
    <source>
        <strain evidence="2">GVMAG-S-1101165-79</strain>
    </source>
</reference>
<dbReference type="Pfam" id="PF01712">
    <property type="entry name" value="dNK"/>
    <property type="match status" value="1"/>
</dbReference>
<dbReference type="AlphaFoldDB" id="A0A6C0ARP2"/>